<reference evidence="1 2" key="1">
    <citation type="journal article" date="2019" name="bioRxiv">
        <title>Bacteria contribute to plant secondary compound degradation in a generalist herbivore system.</title>
        <authorList>
            <person name="Francoeur C.B."/>
            <person name="Khadempour L."/>
            <person name="Moreira-Soto R.D."/>
            <person name="Gotting K."/>
            <person name="Book A.J."/>
            <person name="Pinto-Tomas A.A."/>
            <person name="Keefover-Ring K."/>
            <person name="Currie C.R."/>
        </authorList>
    </citation>
    <scope>NUCLEOTIDE SEQUENCE [LARGE SCALE GENOMIC DNA]</scope>
    <source>
        <strain evidence="1">Acro-835</strain>
    </source>
</reference>
<dbReference type="EMBL" id="VWXF01000011">
    <property type="protein sequence ID" value="NIF24016.1"/>
    <property type="molecule type" value="Genomic_DNA"/>
</dbReference>
<keyword evidence="2" id="KW-1185">Reference proteome</keyword>
<organism evidence="1 2">
    <name type="scientific">Candidatus Pantoea multigeneris</name>
    <dbReference type="NCBI Taxonomy" id="2608357"/>
    <lineage>
        <taxon>Bacteria</taxon>
        <taxon>Pseudomonadati</taxon>
        <taxon>Pseudomonadota</taxon>
        <taxon>Gammaproteobacteria</taxon>
        <taxon>Enterobacterales</taxon>
        <taxon>Erwiniaceae</taxon>
        <taxon>Pantoea</taxon>
    </lineage>
</organism>
<comment type="caution">
    <text evidence="1">The sequence shown here is derived from an EMBL/GenBank/DDBJ whole genome shotgun (WGS) entry which is preliminary data.</text>
</comment>
<sequence length="188" mass="21197">MIQFPSNIAVSTPEKMSMAGMFVSYVMERIQKENSFSARLKRADNLATEYQSWELLASFSVDLENDCERIPYCTVGAALARTQPKENGTLPLGAAIAACFREGYQSEQAKVRLRSLLACTSIKESCHILRPLLMLMASRGVTPDFVQLLEQLLEFSGESQVKIRACWAKTFYRQSIDDSDRITEKVHD</sequence>
<dbReference type="CDD" id="cd09731">
    <property type="entry name" value="Cse2_I-E"/>
    <property type="match status" value="1"/>
</dbReference>
<dbReference type="Pfam" id="PF09485">
    <property type="entry name" value="CRISPR_Cse2"/>
    <property type="match status" value="1"/>
</dbReference>
<name>A0ABX0RFA2_9GAMM</name>
<dbReference type="InterPro" id="IPR013382">
    <property type="entry name" value="CRISPR-assoc_prot_Cse2"/>
</dbReference>
<protein>
    <submittedName>
        <fullName evidence="1">Type I-E CRISPR-associated protein Cse2/CasB</fullName>
    </submittedName>
</protein>
<dbReference type="InterPro" id="IPR038287">
    <property type="entry name" value="Cse2_sf"/>
</dbReference>
<dbReference type="Gene3D" id="1.10.520.40">
    <property type="entry name" value="CRISPR-associated protein Cse2"/>
    <property type="match status" value="1"/>
</dbReference>
<dbReference type="RefSeq" id="WP_167017739.1">
    <property type="nucleotide sequence ID" value="NZ_VWXF01000011.1"/>
</dbReference>
<gene>
    <name evidence="1" type="primary">casB</name>
    <name evidence="1" type="ORF">F3J40_20815</name>
</gene>
<dbReference type="NCBIfam" id="TIGR02548">
    <property type="entry name" value="casB_cse2"/>
    <property type="match status" value="1"/>
</dbReference>
<proteinExistence type="predicted"/>
<evidence type="ECO:0000313" key="1">
    <source>
        <dbReference type="EMBL" id="NIF24016.1"/>
    </source>
</evidence>
<dbReference type="Proteomes" id="UP001515683">
    <property type="component" value="Unassembled WGS sequence"/>
</dbReference>
<accession>A0ABX0RFA2</accession>
<evidence type="ECO:0000313" key="2">
    <source>
        <dbReference type="Proteomes" id="UP001515683"/>
    </source>
</evidence>